<keyword evidence="3" id="KW-1185">Reference proteome</keyword>
<reference evidence="2" key="1">
    <citation type="submission" date="2024-02" db="EMBL/GenBank/DDBJ databases">
        <authorList>
            <consortium name="ELIXIR-Norway"/>
            <consortium name="Elixir Norway"/>
        </authorList>
    </citation>
    <scope>NUCLEOTIDE SEQUENCE</scope>
</reference>
<evidence type="ECO:0000313" key="2">
    <source>
        <dbReference type="EMBL" id="CAK9213253.1"/>
    </source>
</evidence>
<dbReference type="Gene3D" id="3.60.40.10">
    <property type="entry name" value="PPM-type phosphatase domain"/>
    <property type="match status" value="1"/>
</dbReference>
<dbReference type="PROSITE" id="PS51746">
    <property type="entry name" value="PPM_2"/>
    <property type="match status" value="1"/>
</dbReference>
<dbReference type="PANTHER" id="PTHR47992">
    <property type="entry name" value="PROTEIN PHOSPHATASE"/>
    <property type="match status" value="1"/>
</dbReference>
<organism evidence="2 3">
    <name type="scientific">Sphagnum troendelagicum</name>
    <dbReference type="NCBI Taxonomy" id="128251"/>
    <lineage>
        <taxon>Eukaryota</taxon>
        <taxon>Viridiplantae</taxon>
        <taxon>Streptophyta</taxon>
        <taxon>Embryophyta</taxon>
        <taxon>Bryophyta</taxon>
        <taxon>Sphagnophytina</taxon>
        <taxon>Sphagnopsida</taxon>
        <taxon>Sphagnales</taxon>
        <taxon>Sphagnaceae</taxon>
        <taxon>Sphagnum</taxon>
    </lineage>
</organism>
<protein>
    <recommendedName>
        <fullName evidence="1">PPM-type phosphatase domain-containing protein</fullName>
    </recommendedName>
</protein>
<sequence>MKFAYGYGKLRGRSASMEAFLDVQIPMINGQRIGLFGVFDGHNGSRAAEYVKHKLFDNLLQHPKLVDDIKLAIAETFQQTDQQYLSIEYLDAASTACTCLVVGDHLLVANVGDSRAVICRAGEAVALSIDQTPSRTDERKRIEDAGGVVIEGFSRESRAFGAQSLKQYVVADPEIQEYDIEEGVDFLVLATAGLWNVLSNQEAVSMAESLMDSEEAAIVLRDEARCRGSADNITCVIVRFSHIH</sequence>
<proteinExistence type="predicted"/>
<dbReference type="CDD" id="cd00143">
    <property type="entry name" value="PP2Cc"/>
    <property type="match status" value="1"/>
</dbReference>
<dbReference type="SMART" id="SM00332">
    <property type="entry name" value="PP2Cc"/>
    <property type="match status" value="1"/>
</dbReference>
<dbReference type="SUPFAM" id="SSF81606">
    <property type="entry name" value="PP2C-like"/>
    <property type="match status" value="1"/>
</dbReference>
<dbReference type="EMBL" id="OZ019911">
    <property type="protein sequence ID" value="CAK9213253.1"/>
    <property type="molecule type" value="Genomic_DNA"/>
</dbReference>
<dbReference type="Proteomes" id="UP001497512">
    <property type="component" value="Chromosome 19"/>
</dbReference>
<evidence type="ECO:0000259" key="1">
    <source>
        <dbReference type="PROSITE" id="PS51746"/>
    </source>
</evidence>
<name>A0ABP0U5J4_9BRYO</name>
<feature type="domain" description="PPM-type phosphatase" evidence="1">
    <location>
        <begin position="4"/>
        <end position="240"/>
    </location>
</feature>
<dbReference type="InterPro" id="IPR036457">
    <property type="entry name" value="PPM-type-like_dom_sf"/>
</dbReference>
<dbReference type="InterPro" id="IPR015655">
    <property type="entry name" value="PP2C"/>
</dbReference>
<gene>
    <name evidence="2" type="ORF">CSSPTR1EN2_LOCUS11644</name>
</gene>
<dbReference type="InterPro" id="IPR001932">
    <property type="entry name" value="PPM-type_phosphatase-like_dom"/>
</dbReference>
<accession>A0ABP0U5J4</accession>
<dbReference type="Pfam" id="PF00481">
    <property type="entry name" value="PP2C"/>
    <property type="match status" value="1"/>
</dbReference>
<evidence type="ECO:0000313" key="3">
    <source>
        <dbReference type="Proteomes" id="UP001497512"/>
    </source>
</evidence>